<protein>
    <recommendedName>
        <fullName evidence="4">Transposase</fullName>
    </recommendedName>
</protein>
<evidence type="ECO:0008006" key="4">
    <source>
        <dbReference type="Google" id="ProtNLM"/>
    </source>
</evidence>
<proteinExistence type="predicted"/>
<dbReference type="eggNOG" id="COG1662">
    <property type="taxonomic scope" value="Bacteria"/>
</dbReference>
<accession>A0A017SZN4</accession>
<dbReference type="Proteomes" id="UP000019678">
    <property type="component" value="Unassembled WGS sequence"/>
</dbReference>
<feature type="compositionally biased region" description="Pro residues" evidence="1">
    <location>
        <begin position="294"/>
        <end position="309"/>
    </location>
</feature>
<dbReference type="STRING" id="1192034.CAP_7509"/>
<evidence type="ECO:0000313" key="3">
    <source>
        <dbReference type="Proteomes" id="UP000019678"/>
    </source>
</evidence>
<dbReference type="AlphaFoldDB" id="A0A017SZN4"/>
<organism evidence="2 3">
    <name type="scientific">Chondromyces apiculatus DSM 436</name>
    <dbReference type="NCBI Taxonomy" id="1192034"/>
    <lineage>
        <taxon>Bacteria</taxon>
        <taxon>Pseudomonadati</taxon>
        <taxon>Myxococcota</taxon>
        <taxon>Polyangia</taxon>
        <taxon>Polyangiales</taxon>
        <taxon>Polyangiaceae</taxon>
        <taxon>Chondromyces</taxon>
    </lineage>
</organism>
<evidence type="ECO:0000256" key="1">
    <source>
        <dbReference type="SAM" id="MobiDB-lite"/>
    </source>
</evidence>
<keyword evidence="3" id="KW-1185">Reference proteome</keyword>
<evidence type="ECO:0000313" key="2">
    <source>
        <dbReference type="EMBL" id="EYF02030.1"/>
    </source>
</evidence>
<feature type="compositionally biased region" description="Low complexity" evidence="1">
    <location>
        <begin position="337"/>
        <end position="347"/>
    </location>
</feature>
<gene>
    <name evidence="2" type="ORF">CAP_7509</name>
</gene>
<feature type="compositionally biased region" description="Pro residues" evidence="1">
    <location>
        <begin position="348"/>
        <end position="361"/>
    </location>
</feature>
<comment type="caution">
    <text evidence="2">The sequence shown here is derived from an EMBL/GenBank/DDBJ whole genome shotgun (WGS) entry which is preliminary data.</text>
</comment>
<feature type="region of interest" description="Disordered" evidence="1">
    <location>
        <begin position="291"/>
        <end position="370"/>
    </location>
</feature>
<reference evidence="2 3" key="1">
    <citation type="submission" date="2013-05" db="EMBL/GenBank/DDBJ databases">
        <title>Genome assembly of Chondromyces apiculatus DSM 436.</title>
        <authorList>
            <person name="Sharma G."/>
            <person name="Khatri I."/>
            <person name="Kaur C."/>
            <person name="Mayilraj S."/>
            <person name="Subramanian S."/>
        </authorList>
    </citation>
    <scope>NUCLEOTIDE SEQUENCE [LARGE SCALE GENOMIC DNA]</scope>
    <source>
        <strain evidence="2 3">DSM 436</strain>
    </source>
</reference>
<dbReference type="EMBL" id="ASRX01000067">
    <property type="protein sequence ID" value="EYF02030.1"/>
    <property type="molecule type" value="Genomic_DNA"/>
</dbReference>
<name>A0A017SZN4_9BACT</name>
<sequence length="370" mass="40973">MARPAPQSKGFTMANVLPMEQRVAVVAHLVEGASVRGTSRLTGVSQPAILSLLLRMGEGCARLHDRMVRDIDVRDVQADEIWSYVQKKQARVTPEDPAEWGDAYAFVAMARTCKLVISYRVGKRDEANTQAFIADLRARLVTVPLLCTDGFQPYAEAVGEHFQGAVDYGVVHKDYRKGRQHDGQPSDHRYAPPRHAFITRIPRMGSPEMSRISTSHIERQNLTMRMQIRRLTRLCNGFSKKLDNHRAAISLHMGFYNLCRVHEALRVTPAMEAGITRHVWSIQELVQAALSEPAAPPPDPRPLKLPEPPEGAQTPAARPLPNGRGWLRVVGEGKVGSTSTASTRTAPTPSPKAGPQSPKPKPTQLRLFDD</sequence>